<keyword evidence="2" id="KW-1185">Reference proteome</keyword>
<evidence type="ECO:0000313" key="1">
    <source>
        <dbReference type="EMBL" id="KAI4470086.1"/>
    </source>
</evidence>
<dbReference type="Proteomes" id="UP001056778">
    <property type="component" value="Chromosome 1"/>
</dbReference>
<organism evidence="1 2">
    <name type="scientific">Holotrichia oblita</name>
    <name type="common">Chafer beetle</name>
    <dbReference type="NCBI Taxonomy" id="644536"/>
    <lineage>
        <taxon>Eukaryota</taxon>
        <taxon>Metazoa</taxon>
        <taxon>Ecdysozoa</taxon>
        <taxon>Arthropoda</taxon>
        <taxon>Hexapoda</taxon>
        <taxon>Insecta</taxon>
        <taxon>Pterygota</taxon>
        <taxon>Neoptera</taxon>
        <taxon>Endopterygota</taxon>
        <taxon>Coleoptera</taxon>
        <taxon>Polyphaga</taxon>
        <taxon>Scarabaeiformia</taxon>
        <taxon>Scarabaeidae</taxon>
        <taxon>Melolonthinae</taxon>
        <taxon>Holotrichia</taxon>
    </lineage>
</organism>
<sequence length="724" mass="82056">MSRIIVKNLPKTITEEKLRQIFSQKGLLTDVQLKYAPNGKFRQFAFVGYQNETDAHEAIKYFNNTCIQTNKIEVTPCVLLGDSSKPKSWSKYALDNNGSKKSEAKDKTDGGIKTNTSNEVKDKTDQLLDKYKDDPLFEEFMEAHGVKTNSEQLSAGKNEIDKDDSGVSDGESSAKEEAEKPDEVTDLEVSILQVVIDIGIQLPNFKHHKQQQISVHTIYANAHEGHSRQTKTKNAEKVKEKINLYTLKVKVIYIYRFRKMDILECKKNLHVFNHRLFGSLTSQLILRQLRLFFSSNISVPQFFFLGPLAEVNLPIDTTTRKFKGFGIVTFVMPEHAVKAYTELDGSILQGRMLHLLPGMAKDSGPGLEDDDSTNYKRKKEKKQKSEAALSHNWNSLFLGQDAVAEIIADTYGTTKKAVLDPYGDSNTAVRLALGETQIIANTRKYLEQEGVVLDAFDKPTVRRSKTIILVKNLPANTKTKELHEIFKPHGVIGRIILPPNAVTAIVEFIEPSEARKAFTRLAYSKFKNLPLYLEWAPENSLSVKNETVHNKDNVDEVAETKSDLPSTELNQEELDNDESETPEPDTTLFVKNLNFETTDNVLKKHFESCGKVYYATVATKKDKNDPSKRLSMGYGFVQFMYKSGINKALKMLQQSDLDGKSLELKRSERTLANQVNTTRKPSKKTKQTGTKILVRNVPFQATLKEIRELFKYVYCNKSTLIDFF</sequence>
<comment type="caution">
    <text evidence="1">The sequence shown here is derived from an EMBL/GenBank/DDBJ whole genome shotgun (WGS) entry which is preliminary data.</text>
</comment>
<gene>
    <name evidence="1" type="ORF">MML48_1g08970</name>
</gene>
<dbReference type="EMBL" id="CM043015">
    <property type="protein sequence ID" value="KAI4470086.1"/>
    <property type="molecule type" value="Genomic_DNA"/>
</dbReference>
<name>A0ACB9TTF3_HOLOL</name>
<reference evidence="1" key="1">
    <citation type="submission" date="2022-04" db="EMBL/GenBank/DDBJ databases">
        <title>Chromosome-scale genome assembly of Holotrichia oblita Faldermann.</title>
        <authorList>
            <person name="Rongchong L."/>
        </authorList>
    </citation>
    <scope>NUCLEOTIDE SEQUENCE</scope>
    <source>
        <strain evidence="1">81SQS9</strain>
    </source>
</reference>
<evidence type="ECO:0000313" key="2">
    <source>
        <dbReference type="Proteomes" id="UP001056778"/>
    </source>
</evidence>
<accession>A0ACB9TTF3</accession>
<proteinExistence type="predicted"/>
<protein>
    <submittedName>
        <fullName evidence="1">Rna binding protein</fullName>
    </submittedName>
</protein>